<evidence type="ECO:0000313" key="2">
    <source>
        <dbReference type="Proteomes" id="UP000254701"/>
    </source>
</evidence>
<dbReference type="Proteomes" id="UP000254701">
    <property type="component" value="Unassembled WGS sequence"/>
</dbReference>
<proteinExistence type="predicted"/>
<sequence>MAGKHEAALARGAGEQTAMADAVEAAWQEMEQMNS</sequence>
<evidence type="ECO:0000313" key="1">
    <source>
        <dbReference type="EMBL" id="SUU91294.1"/>
    </source>
</evidence>
<dbReference type="EMBL" id="UFSM01000001">
    <property type="protein sequence ID" value="SUU91294.1"/>
    <property type="molecule type" value="Genomic_DNA"/>
</dbReference>
<protein>
    <submittedName>
        <fullName evidence="1">Uncharacterized protein</fullName>
    </submittedName>
</protein>
<gene>
    <name evidence="1" type="ORF">NCTC10684_04557</name>
</gene>
<dbReference type="AlphaFoldDB" id="A0A380WT21"/>
<organism evidence="1 2">
    <name type="scientific">Aminobacter aminovorans</name>
    <name type="common">Chelatobacter heintzii</name>
    <dbReference type="NCBI Taxonomy" id="83263"/>
    <lineage>
        <taxon>Bacteria</taxon>
        <taxon>Pseudomonadati</taxon>
        <taxon>Pseudomonadota</taxon>
        <taxon>Alphaproteobacteria</taxon>
        <taxon>Hyphomicrobiales</taxon>
        <taxon>Phyllobacteriaceae</taxon>
        <taxon>Aminobacter</taxon>
    </lineage>
</organism>
<reference evidence="1 2" key="1">
    <citation type="submission" date="2018-06" db="EMBL/GenBank/DDBJ databases">
        <authorList>
            <consortium name="Pathogen Informatics"/>
            <person name="Doyle S."/>
        </authorList>
    </citation>
    <scope>NUCLEOTIDE SEQUENCE [LARGE SCALE GENOMIC DNA]</scope>
    <source>
        <strain evidence="1 2">NCTC10684</strain>
    </source>
</reference>
<accession>A0A380WT21</accession>
<name>A0A380WT21_AMIAI</name>